<evidence type="ECO:0000256" key="1">
    <source>
        <dbReference type="SAM" id="MobiDB-lite"/>
    </source>
</evidence>
<dbReference type="InParanoid" id="A0A7J8JW30"/>
<keyword evidence="3" id="KW-1185">Reference proteome</keyword>
<proteinExistence type="predicted"/>
<gene>
    <name evidence="2" type="ORF">HJG59_008093</name>
</gene>
<feature type="region of interest" description="Disordered" evidence="1">
    <location>
        <begin position="1"/>
        <end position="36"/>
    </location>
</feature>
<reference evidence="2 3" key="1">
    <citation type="journal article" date="2020" name="Nature">
        <title>Six reference-quality genomes reveal evolution of bat adaptations.</title>
        <authorList>
            <person name="Jebb D."/>
            <person name="Huang Z."/>
            <person name="Pippel M."/>
            <person name="Hughes G.M."/>
            <person name="Lavrichenko K."/>
            <person name="Devanna P."/>
            <person name="Winkler S."/>
            <person name="Jermiin L.S."/>
            <person name="Skirmuntt E.C."/>
            <person name="Katzourakis A."/>
            <person name="Burkitt-Gray L."/>
            <person name="Ray D.A."/>
            <person name="Sullivan K.A.M."/>
            <person name="Roscito J.G."/>
            <person name="Kirilenko B.M."/>
            <person name="Davalos L.M."/>
            <person name="Corthals A.P."/>
            <person name="Power M.L."/>
            <person name="Jones G."/>
            <person name="Ransome R.D."/>
            <person name="Dechmann D.K.N."/>
            <person name="Locatelli A.G."/>
            <person name="Puechmaille S.J."/>
            <person name="Fedrigo O."/>
            <person name="Jarvis E.D."/>
            <person name="Hiller M."/>
            <person name="Vernes S.C."/>
            <person name="Myers E.W."/>
            <person name="Teeling E.C."/>
        </authorList>
    </citation>
    <scope>NUCLEOTIDE SEQUENCE [LARGE SCALE GENOMIC DNA]</scope>
    <source>
        <strain evidence="2">MMolMol1</strain>
        <tissue evidence="2">Muscle</tissue>
    </source>
</reference>
<dbReference type="Proteomes" id="UP000550707">
    <property type="component" value="Unassembled WGS sequence"/>
</dbReference>
<accession>A0A7J8JW30</accession>
<sequence length="128" mass="14183">MSYSSGKPRSGWLKSRQAPARRPVEGSLLGLPGRRPDFCSFKWPLGKERNQQVIKPEGQKHSRKPGPQPGSTDVWESRFGYRERSGRQEEGAESPPLRGVLAKVKGGHAKGGAESQVGVHLPSWVRTW</sequence>
<dbReference type="EMBL" id="JACASF010000001">
    <property type="protein sequence ID" value="KAF6501114.1"/>
    <property type="molecule type" value="Genomic_DNA"/>
</dbReference>
<evidence type="ECO:0000313" key="2">
    <source>
        <dbReference type="EMBL" id="KAF6501114.1"/>
    </source>
</evidence>
<protein>
    <submittedName>
        <fullName evidence="2">Uncharacterized protein</fullName>
    </submittedName>
</protein>
<feature type="region of interest" description="Disordered" evidence="1">
    <location>
        <begin position="49"/>
        <end position="98"/>
    </location>
</feature>
<dbReference type="AlphaFoldDB" id="A0A7J8JW30"/>
<evidence type="ECO:0000313" key="3">
    <source>
        <dbReference type="Proteomes" id="UP000550707"/>
    </source>
</evidence>
<name>A0A7J8JW30_MOLMO</name>
<organism evidence="2 3">
    <name type="scientific">Molossus molossus</name>
    <name type="common">Pallas' mastiff bat</name>
    <name type="synonym">Vespertilio molossus</name>
    <dbReference type="NCBI Taxonomy" id="27622"/>
    <lineage>
        <taxon>Eukaryota</taxon>
        <taxon>Metazoa</taxon>
        <taxon>Chordata</taxon>
        <taxon>Craniata</taxon>
        <taxon>Vertebrata</taxon>
        <taxon>Euteleostomi</taxon>
        <taxon>Mammalia</taxon>
        <taxon>Eutheria</taxon>
        <taxon>Laurasiatheria</taxon>
        <taxon>Chiroptera</taxon>
        <taxon>Yangochiroptera</taxon>
        <taxon>Molossidae</taxon>
        <taxon>Molossus</taxon>
    </lineage>
</organism>
<comment type="caution">
    <text evidence="2">The sequence shown here is derived from an EMBL/GenBank/DDBJ whole genome shotgun (WGS) entry which is preliminary data.</text>
</comment>
<feature type="compositionally biased region" description="Basic and acidic residues" evidence="1">
    <location>
        <begin position="75"/>
        <end position="90"/>
    </location>
</feature>